<evidence type="ECO:0000313" key="2">
    <source>
        <dbReference type="Proteomes" id="UP000494206"/>
    </source>
</evidence>
<sequence length="92" mass="11188">MILARAHDLLKRVEDLVHTNYLMIKYIPFATQFYQRQFAIMRRIQEDLHRIIGHSHYISEEDFAGMEHVVEVQEYWCNTDNIRELHQSFIHS</sequence>
<accession>A0A8S1FCC3</accession>
<proteinExistence type="predicted"/>
<dbReference type="AlphaFoldDB" id="A0A8S1FCC3"/>
<comment type="caution">
    <text evidence="1">The sequence shown here is derived from an EMBL/GenBank/DDBJ whole genome shotgun (WGS) entry which is preliminary data.</text>
</comment>
<keyword evidence="2" id="KW-1185">Reference proteome</keyword>
<name>A0A8S1FCC3_9PELO</name>
<gene>
    <name evidence="1" type="ORF">CBOVIS_LOCUS11903</name>
</gene>
<evidence type="ECO:0000313" key="1">
    <source>
        <dbReference type="EMBL" id="CAB3410371.1"/>
    </source>
</evidence>
<dbReference type="EMBL" id="CADEPM010000010">
    <property type="protein sequence ID" value="CAB3410371.1"/>
    <property type="molecule type" value="Genomic_DNA"/>
</dbReference>
<protein>
    <submittedName>
        <fullName evidence="1">Uncharacterized protein</fullName>
    </submittedName>
</protein>
<reference evidence="1 2" key="1">
    <citation type="submission" date="2020-04" db="EMBL/GenBank/DDBJ databases">
        <authorList>
            <person name="Laetsch R D."/>
            <person name="Stevens L."/>
            <person name="Kumar S."/>
            <person name="Blaxter L. M."/>
        </authorList>
    </citation>
    <scope>NUCLEOTIDE SEQUENCE [LARGE SCALE GENOMIC DNA]</scope>
</reference>
<dbReference type="Proteomes" id="UP000494206">
    <property type="component" value="Unassembled WGS sequence"/>
</dbReference>
<organism evidence="1 2">
    <name type="scientific">Caenorhabditis bovis</name>
    <dbReference type="NCBI Taxonomy" id="2654633"/>
    <lineage>
        <taxon>Eukaryota</taxon>
        <taxon>Metazoa</taxon>
        <taxon>Ecdysozoa</taxon>
        <taxon>Nematoda</taxon>
        <taxon>Chromadorea</taxon>
        <taxon>Rhabditida</taxon>
        <taxon>Rhabditina</taxon>
        <taxon>Rhabditomorpha</taxon>
        <taxon>Rhabditoidea</taxon>
        <taxon>Rhabditidae</taxon>
        <taxon>Peloderinae</taxon>
        <taxon>Caenorhabditis</taxon>
    </lineage>
</organism>